<organism evidence="1 2">
    <name type="scientific">Ophiocordyceps polyrhachis-furcata BCC 54312</name>
    <dbReference type="NCBI Taxonomy" id="1330021"/>
    <lineage>
        <taxon>Eukaryota</taxon>
        <taxon>Fungi</taxon>
        <taxon>Dikarya</taxon>
        <taxon>Ascomycota</taxon>
        <taxon>Pezizomycotina</taxon>
        <taxon>Sordariomycetes</taxon>
        <taxon>Hypocreomycetidae</taxon>
        <taxon>Hypocreales</taxon>
        <taxon>Ophiocordycipitaceae</taxon>
        <taxon>Ophiocordyceps</taxon>
    </lineage>
</organism>
<proteinExistence type="predicted"/>
<comment type="caution">
    <text evidence="1">The sequence shown here is derived from an EMBL/GenBank/DDBJ whole genome shotgun (WGS) entry which is preliminary data.</text>
</comment>
<name>A0A367LHM0_9HYPO</name>
<dbReference type="AlphaFoldDB" id="A0A367LHM0"/>
<reference evidence="1 2" key="1">
    <citation type="journal article" date="2015" name="BMC Genomics">
        <title>Insights from the genome of Ophiocordyceps polyrhachis-furcata to pathogenicity and host specificity in insect fungi.</title>
        <authorList>
            <person name="Wichadakul D."/>
            <person name="Kobmoo N."/>
            <person name="Ingsriswang S."/>
            <person name="Tangphatsornruang S."/>
            <person name="Chantasingh D."/>
            <person name="Luangsa-ard J.J."/>
            <person name="Eurwilaichitr L."/>
        </authorList>
    </citation>
    <scope>NUCLEOTIDE SEQUENCE [LARGE SCALE GENOMIC DNA]</scope>
    <source>
        <strain evidence="1 2">BCC 54312</strain>
    </source>
</reference>
<evidence type="ECO:0000313" key="2">
    <source>
        <dbReference type="Proteomes" id="UP000253664"/>
    </source>
</evidence>
<evidence type="ECO:0000313" key="1">
    <source>
        <dbReference type="EMBL" id="RCI13933.1"/>
    </source>
</evidence>
<gene>
    <name evidence="1" type="ORF">L249_8164</name>
</gene>
<dbReference type="Proteomes" id="UP000253664">
    <property type="component" value="Unassembled WGS sequence"/>
</dbReference>
<accession>A0A367LHM0</accession>
<sequence>MPGTIRSRGAGKGEVGDIFLLDEIEHNNDSLGLPLTAPSPMKPPWESLMQYKSLLSIPITLRPRNCQSKNTSILLLCCRGYGSPPVTAYFRPQPTWFPSNLLTRQIVPMRITLRDRLLTGDSVRAVRPFPRSMQQQTGSAESYWGSKKNAVPPVFPSAIVCDLSGIVSYVRGSTDATKRAHALPPMFRRAKHLLAVRFFFFLELPL</sequence>
<keyword evidence="2" id="KW-1185">Reference proteome</keyword>
<protein>
    <submittedName>
        <fullName evidence="1">Uncharacterized protein</fullName>
    </submittedName>
</protein>
<dbReference type="EMBL" id="LKCN02000005">
    <property type="protein sequence ID" value="RCI13933.1"/>
    <property type="molecule type" value="Genomic_DNA"/>
</dbReference>